<dbReference type="InterPro" id="IPR058645">
    <property type="entry name" value="NTF2-like_dom_7"/>
</dbReference>
<evidence type="ECO:0000256" key="1">
    <source>
        <dbReference type="SAM" id="SignalP"/>
    </source>
</evidence>
<sequence>MRSLTIAAATLALGAIATPQLVEKDCNDTCMTYDQATKVANNFKTLISAYSNDYANQYLTEDYNDYSDSVTTLIDSGCQGPETLGAVTFDSRAAFEAGQGSQPDIPFELLNMWYACTGPVVVRWRTALSPEFVTGNIVMETERGNGSEPWLIKTVYSEFNSGAWLVDLGVFKPNCTADGDSAASSKVKRSLPANIM</sequence>
<evidence type="ECO:0000313" key="3">
    <source>
        <dbReference type="EMBL" id="KAF2768738.1"/>
    </source>
</evidence>
<keyword evidence="4" id="KW-1185">Reference proteome</keyword>
<evidence type="ECO:0000313" key="4">
    <source>
        <dbReference type="Proteomes" id="UP000799436"/>
    </source>
</evidence>
<name>A0A6G1L8I9_9PEZI</name>
<feature type="domain" description="NTF2-like" evidence="2">
    <location>
        <begin position="29"/>
        <end position="170"/>
    </location>
</feature>
<dbReference type="Pfam" id="PF26534">
    <property type="entry name" value="NTF2_7"/>
    <property type="match status" value="1"/>
</dbReference>
<feature type="chain" id="PRO_5026030467" description="NTF2-like domain-containing protein" evidence="1">
    <location>
        <begin position="20"/>
        <end position="196"/>
    </location>
</feature>
<dbReference type="Proteomes" id="UP000799436">
    <property type="component" value="Unassembled WGS sequence"/>
</dbReference>
<dbReference type="OrthoDB" id="5596743at2759"/>
<keyword evidence="1" id="KW-0732">Signal</keyword>
<proteinExistence type="predicted"/>
<evidence type="ECO:0000259" key="2">
    <source>
        <dbReference type="Pfam" id="PF26534"/>
    </source>
</evidence>
<organism evidence="3 4">
    <name type="scientific">Teratosphaeria nubilosa</name>
    <dbReference type="NCBI Taxonomy" id="161662"/>
    <lineage>
        <taxon>Eukaryota</taxon>
        <taxon>Fungi</taxon>
        <taxon>Dikarya</taxon>
        <taxon>Ascomycota</taxon>
        <taxon>Pezizomycotina</taxon>
        <taxon>Dothideomycetes</taxon>
        <taxon>Dothideomycetidae</taxon>
        <taxon>Mycosphaerellales</taxon>
        <taxon>Teratosphaeriaceae</taxon>
        <taxon>Teratosphaeria</taxon>
    </lineage>
</organism>
<gene>
    <name evidence="3" type="ORF">EJ03DRAFT_114268</name>
</gene>
<accession>A0A6G1L8I9</accession>
<dbReference type="AlphaFoldDB" id="A0A6G1L8I9"/>
<feature type="signal peptide" evidence="1">
    <location>
        <begin position="1"/>
        <end position="19"/>
    </location>
</feature>
<reference evidence="3" key="1">
    <citation type="journal article" date="2020" name="Stud. Mycol.">
        <title>101 Dothideomycetes genomes: a test case for predicting lifestyles and emergence of pathogens.</title>
        <authorList>
            <person name="Haridas S."/>
            <person name="Albert R."/>
            <person name="Binder M."/>
            <person name="Bloem J."/>
            <person name="Labutti K."/>
            <person name="Salamov A."/>
            <person name="Andreopoulos B."/>
            <person name="Baker S."/>
            <person name="Barry K."/>
            <person name="Bills G."/>
            <person name="Bluhm B."/>
            <person name="Cannon C."/>
            <person name="Castanera R."/>
            <person name="Culley D."/>
            <person name="Daum C."/>
            <person name="Ezra D."/>
            <person name="Gonzalez J."/>
            <person name="Henrissat B."/>
            <person name="Kuo A."/>
            <person name="Liang C."/>
            <person name="Lipzen A."/>
            <person name="Lutzoni F."/>
            <person name="Magnuson J."/>
            <person name="Mondo S."/>
            <person name="Nolan M."/>
            <person name="Ohm R."/>
            <person name="Pangilinan J."/>
            <person name="Park H.-J."/>
            <person name="Ramirez L."/>
            <person name="Alfaro M."/>
            <person name="Sun H."/>
            <person name="Tritt A."/>
            <person name="Yoshinaga Y."/>
            <person name="Zwiers L.-H."/>
            <person name="Turgeon B."/>
            <person name="Goodwin S."/>
            <person name="Spatafora J."/>
            <person name="Crous P."/>
            <person name="Grigoriev I."/>
        </authorList>
    </citation>
    <scope>NUCLEOTIDE SEQUENCE</scope>
    <source>
        <strain evidence="3">CBS 116005</strain>
    </source>
</reference>
<dbReference type="EMBL" id="ML995841">
    <property type="protein sequence ID" value="KAF2768738.1"/>
    <property type="molecule type" value="Genomic_DNA"/>
</dbReference>
<protein>
    <recommendedName>
        <fullName evidence="2">NTF2-like domain-containing protein</fullName>
    </recommendedName>
</protein>